<evidence type="ECO:0000256" key="5">
    <source>
        <dbReference type="ARBA" id="ARBA00022771"/>
    </source>
</evidence>
<dbReference type="InterPro" id="IPR050527">
    <property type="entry name" value="Snail/Krueppel_Znf"/>
</dbReference>
<keyword evidence="8" id="KW-0238">DNA-binding</keyword>
<evidence type="ECO:0000256" key="8">
    <source>
        <dbReference type="ARBA" id="ARBA00023125"/>
    </source>
</evidence>
<feature type="region of interest" description="Disordered" evidence="12">
    <location>
        <begin position="1"/>
        <end position="33"/>
    </location>
</feature>
<dbReference type="GO" id="GO:0005634">
    <property type="term" value="C:nucleus"/>
    <property type="evidence" value="ECO:0007669"/>
    <property type="project" value="UniProtKB-SubCell"/>
</dbReference>
<keyword evidence="6" id="KW-0862">Zinc</keyword>
<feature type="region of interest" description="Disordered" evidence="12">
    <location>
        <begin position="57"/>
        <end position="82"/>
    </location>
</feature>
<sequence length="359" mass="39158">MNTFRNPSPSPARYGSSHARQSSMSDYGMRVGNVTSASSGLSYSISKNDLAAYSLSTQQRESNLASVRGNPSAELRPSSLAPHVNRRLEKTCPNLPNSQALGSARPVLPPIKTAKVVPSANRVAGRSYAEQHSPVPPNRSYPTAYPESYENSRAISKGTQALPSPDTSLLGSSKVPPSAYSQNYYPEAPCSKPSVKSTHGVMPNLNLSPLQLSSSRGKPDLIPACDLRYRAEPQITHRRSNSSCESNFPPTYPGHRGPDDQLFRSAHPGFESVNVCHPNQDAMVDCAANHLSSIAEKKHGCGFCSQAFARRHDRDRHQRMHTGEKPYECPQCGKRFMRSDALSRHRLVEPKCGGYLGQG</sequence>
<dbReference type="OrthoDB" id="2496855at2759"/>
<dbReference type="STRING" id="1165861.A0A0L0UUN2"/>
<evidence type="ECO:0000256" key="11">
    <source>
        <dbReference type="PROSITE-ProRule" id="PRU00042"/>
    </source>
</evidence>
<evidence type="ECO:0000256" key="7">
    <source>
        <dbReference type="ARBA" id="ARBA00023015"/>
    </source>
</evidence>
<feature type="region of interest" description="Disordered" evidence="12">
    <location>
        <begin position="122"/>
        <end position="149"/>
    </location>
</feature>
<evidence type="ECO:0000256" key="1">
    <source>
        <dbReference type="ARBA" id="ARBA00004123"/>
    </source>
</evidence>
<dbReference type="Gene3D" id="3.30.160.60">
    <property type="entry name" value="Classic Zinc Finger"/>
    <property type="match status" value="2"/>
</dbReference>
<dbReference type="SUPFAM" id="SSF57667">
    <property type="entry name" value="beta-beta-alpha zinc fingers"/>
    <property type="match status" value="1"/>
</dbReference>
<comment type="caution">
    <text evidence="14">The sequence shown here is derived from an EMBL/GenBank/DDBJ whole genome shotgun (WGS) entry which is preliminary data.</text>
</comment>
<feature type="domain" description="C2H2-type" evidence="13">
    <location>
        <begin position="299"/>
        <end position="326"/>
    </location>
</feature>
<evidence type="ECO:0000256" key="4">
    <source>
        <dbReference type="ARBA" id="ARBA00022737"/>
    </source>
</evidence>
<dbReference type="EMBL" id="AJIL01000240">
    <property type="protein sequence ID" value="KNE90735.1"/>
    <property type="molecule type" value="Genomic_DNA"/>
</dbReference>
<gene>
    <name evidence="14" type="ORF">PSTG_15841</name>
</gene>
<dbReference type="GO" id="GO:0000978">
    <property type="term" value="F:RNA polymerase II cis-regulatory region sequence-specific DNA binding"/>
    <property type="evidence" value="ECO:0007669"/>
    <property type="project" value="TreeGrafter"/>
</dbReference>
<dbReference type="PANTHER" id="PTHR24388">
    <property type="entry name" value="ZINC FINGER PROTEIN"/>
    <property type="match status" value="1"/>
</dbReference>
<evidence type="ECO:0000256" key="6">
    <source>
        <dbReference type="ARBA" id="ARBA00022833"/>
    </source>
</evidence>
<name>A0A0L0UUN2_9BASI</name>
<dbReference type="AlphaFoldDB" id="A0A0L0UUN2"/>
<evidence type="ECO:0000256" key="2">
    <source>
        <dbReference type="ARBA" id="ARBA00006991"/>
    </source>
</evidence>
<keyword evidence="7" id="KW-0805">Transcription regulation</keyword>
<dbReference type="InterPro" id="IPR036236">
    <property type="entry name" value="Znf_C2H2_sf"/>
</dbReference>
<dbReference type="GO" id="GO:0008270">
    <property type="term" value="F:zinc ion binding"/>
    <property type="evidence" value="ECO:0007669"/>
    <property type="project" value="UniProtKB-KW"/>
</dbReference>
<evidence type="ECO:0000259" key="13">
    <source>
        <dbReference type="PROSITE" id="PS50157"/>
    </source>
</evidence>
<dbReference type="GO" id="GO:0000981">
    <property type="term" value="F:DNA-binding transcription factor activity, RNA polymerase II-specific"/>
    <property type="evidence" value="ECO:0007669"/>
    <property type="project" value="TreeGrafter"/>
</dbReference>
<evidence type="ECO:0000256" key="12">
    <source>
        <dbReference type="SAM" id="MobiDB-lite"/>
    </source>
</evidence>
<dbReference type="InterPro" id="IPR013087">
    <property type="entry name" value="Znf_C2H2_type"/>
</dbReference>
<dbReference type="PANTHER" id="PTHR24388:SF54">
    <property type="entry name" value="PROTEIN ESCARGOT"/>
    <property type="match status" value="1"/>
</dbReference>
<protein>
    <recommendedName>
        <fullName evidence="13">C2H2-type domain-containing protein</fullName>
    </recommendedName>
</protein>
<keyword evidence="4" id="KW-0677">Repeat</keyword>
<evidence type="ECO:0000256" key="3">
    <source>
        <dbReference type="ARBA" id="ARBA00022723"/>
    </source>
</evidence>
<keyword evidence="10" id="KW-0539">Nucleus</keyword>
<dbReference type="Pfam" id="PF00096">
    <property type="entry name" value="zf-C2H2"/>
    <property type="match status" value="1"/>
</dbReference>
<reference evidence="15" key="1">
    <citation type="submission" date="2014-03" db="EMBL/GenBank/DDBJ databases">
        <title>The Genome Sequence of Puccinia striiformis f. sp. tritici PST-78.</title>
        <authorList>
            <consortium name="The Broad Institute Genome Sequencing Platform"/>
            <person name="Cuomo C."/>
            <person name="Hulbert S."/>
            <person name="Chen X."/>
            <person name="Walker B."/>
            <person name="Young S.K."/>
            <person name="Zeng Q."/>
            <person name="Gargeya S."/>
            <person name="Fitzgerald M."/>
            <person name="Haas B."/>
            <person name="Abouelleil A."/>
            <person name="Alvarado L."/>
            <person name="Arachchi H.M."/>
            <person name="Berlin A.M."/>
            <person name="Chapman S.B."/>
            <person name="Goldberg J."/>
            <person name="Griggs A."/>
            <person name="Gujja S."/>
            <person name="Hansen M."/>
            <person name="Howarth C."/>
            <person name="Imamovic A."/>
            <person name="Larimer J."/>
            <person name="McCowan C."/>
            <person name="Montmayeur A."/>
            <person name="Murphy C."/>
            <person name="Neiman D."/>
            <person name="Pearson M."/>
            <person name="Priest M."/>
            <person name="Roberts A."/>
            <person name="Saif S."/>
            <person name="Shea T."/>
            <person name="Sisk P."/>
            <person name="Sykes S."/>
            <person name="Wortman J."/>
            <person name="Nusbaum C."/>
            <person name="Birren B."/>
        </authorList>
    </citation>
    <scope>NUCLEOTIDE SEQUENCE [LARGE SCALE GENOMIC DNA]</scope>
    <source>
        <strain evidence="15">race PST-78</strain>
    </source>
</reference>
<keyword evidence="15" id="KW-1185">Reference proteome</keyword>
<organism evidence="14 15">
    <name type="scientific">Puccinia striiformis f. sp. tritici PST-78</name>
    <dbReference type="NCBI Taxonomy" id="1165861"/>
    <lineage>
        <taxon>Eukaryota</taxon>
        <taxon>Fungi</taxon>
        <taxon>Dikarya</taxon>
        <taxon>Basidiomycota</taxon>
        <taxon>Pucciniomycotina</taxon>
        <taxon>Pucciniomycetes</taxon>
        <taxon>Pucciniales</taxon>
        <taxon>Pucciniaceae</taxon>
        <taxon>Puccinia</taxon>
    </lineage>
</organism>
<dbReference type="FunFam" id="3.30.160.60:FF:000185">
    <property type="entry name" value="zinc finger protein 319"/>
    <property type="match status" value="1"/>
</dbReference>
<comment type="subcellular location">
    <subcellularLocation>
        <location evidence="1">Nucleus</location>
    </subcellularLocation>
</comment>
<accession>A0A0L0UUN2</accession>
<keyword evidence="9" id="KW-0804">Transcription</keyword>
<proteinExistence type="inferred from homology"/>
<evidence type="ECO:0000256" key="10">
    <source>
        <dbReference type="ARBA" id="ARBA00023242"/>
    </source>
</evidence>
<dbReference type="SMART" id="SM00355">
    <property type="entry name" value="ZnF_C2H2"/>
    <property type="match status" value="2"/>
</dbReference>
<evidence type="ECO:0000313" key="14">
    <source>
        <dbReference type="EMBL" id="KNE90735.1"/>
    </source>
</evidence>
<comment type="similarity">
    <text evidence="2">Belongs to the krueppel C2H2-type zinc-finger protein family.</text>
</comment>
<evidence type="ECO:0000313" key="15">
    <source>
        <dbReference type="Proteomes" id="UP000054564"/>
    </source>
</evidence>
<dbReference type="PROSITE" id="PS50157">
    <property type="entry name" value="ZINC_FINGER_C2H2_2"/>
    <property type="match status" value="2"/>
</dbReference>
<feature type="domain" description="C2H2-type" evidence="13">
    <location>
        <begin position="327"/>
        <end position="346"/>
    </location>
</feature>
<keyword evidence="5 11" id="KW-0863">Zinc-finger</keyword>
<dbReference type="Proteomes" id="UP000054564">
    <property type="component" value="Unassembled WGS sequence"/>
</dbReference>
<keyword evidence="3" id="KW-0479">Metal-binding</keyword>
<evidence type="ECO:0000256" key="9">
    <source>
        <dbReference type="ARBA" id="ARBA00023163"/>
    </source>
</evidence>
<dbReference type="PROSITE" id="PS00028">
    <property type="entry name" value="ZINC_FINGER_C2H2_1"/>
    <property type="match status" value="1"/>
</dbReference>